<reference evidence="1 2" key="1">
    <citation type="submission" date="2018-06" db="EMBL/GenBank/DDBJ databases">
        <title>Comparative genomics of Brasilonema spp. strains.</title>
        <authorList>
            <person name="Alvarenga D.O."/>
            <person name="Fiore M.F."/>
            <person name="Varani A.M."/>
        </authorList>
    </citation>
    <scope>NUCLEOTIDE SEQUENCE [LARGE SCALE GENOMIC DNA]</scope>
    <source>
        <strain evidence="1 2">CENA114</strain>
        <plasmid evidence="2">pboct2</plasmid>
    </source>
</reference>
<name>A0A856MN43_9CYAN</name>
<dbReference type="EMBL" id="CP030120">
    <property type="protein sequence ID" value="QDL12855.1"/>
    <property type="molecule type" value="Genomic_DNA"/>
</dbReference>
<dbReference type="AlphaFoldDB" id="A0A856MN43"/>
<geneLocation type="plasmid" evidence="2">
    <name>pboct2</name>
</geneLocation>
<dbReference type="Proteomes" id="UP000503129">
    <property type="component" value="Plasmid pBOCT2"/>
</dbReference>
<proteinExistence type="predicted"/>
<protein>
    <submittedName>
        <fullName evidence="1">Uncharacterized protein</fullName>
    </submittedName>
</protein>
<dbReference type="RefSeq" id="WP_169268478.1">
    <property type="nucleotide sequence ID" value="NZ_CAWOXK010000003.1"/>
</dbReference>
<sequence>MSHLTLDNQALAQLELSTYLAQQSSDTAHYEIDSTDDIFGKLYRVWGGQLGINCFGTFYQNLDGFWVSQPCCIDERQQWRTSDEAVAAIVNA</sequence>
<accession>A0A856MN43</accession>
<keyword evidence="2" id="KW-1185">Reference proteome</keyword>
<evidence type="ECO:0000313" key="2">
    <source>
        <dbReference type="Proteomes" id="UP000503129"/>
    </source>
</evidence>
<gene>
    <name evidence="1" type="ORF">DP114_34600</name>
</gene>
<dbReference type="KEGG" id="bsen:DP114_34600"/>
<evidence type="ECO:0000313" key="1">
    <source>
        <dbReference type="EMBL" id="QDL12855.1"/>
    </source>
</evidence>
<organism evidence="1 2">
    <name type="scientific">Brasilonema sennae CENA114</name>
    <dbReference type="NCBI Taxonomy" id="415709"/>
    <lineage>
        <taxon>Bacteria</taxon>
        <taxon>Bacillati</taxon>
        <taxon>Cyanobacteriota</taxon>
        <taxon>Cyanophyceae</taxon>
        <taxon>Nostocales</taxon>
        <taxon>Scytonemataceae</taxon>
        <taxon>Brasilonema</taxon>
        <taxon>Bromeliae group (in: Brasilonema)</taxon>
    </lineage>
</organism>
<keyword evidence="1" id="KW-0614">Plasmid</keyword>